<evidence type="ECO:0000313" key="2">
    <source>
        <dbReference type="EMBL" id="SBW84252.1"/>
    </source>
</evidence>
<dbReference type="AlphaFoldDB" id="A0A1D3K7K0"/>
<protein>
    <recommendedName>
        <fullName evidence="1">DUF7146 domain-containing protein</fullName>
    </recommendedName>
</protein>
<dbReference type="EMBL" id="LT599584">
    <property type="protein sequence ID" value="SBW84252.1"/>
    <property type="molecule type" value="Genomic_DNA"/>
</dbReference>
<gene>
    <name evidence="2" type="ORF">PVE_R2G0223</name>
</gene>
<reference evidence="3" key="1">
    <citation type="submission" date="2016-07" db="EMBL/GenBank/DDBJ databases">
        <authorList>
            <person name="Florea S."/>
            <person name="Webb J.S."/>
            <person name="Jaromczyk J."/>
            <person name="Schardl C.L."/>
        </authorList>
    </citation>
    <scope>NUCLEOTIDE SEQUENCE [LARGE SCALE GENOMIC DNA]</scope>
    <source>
        <strain evidence="3">1YdBTEX2</strain>
    </source>
</reference>
<proteinExistence type="predicted"/>
<evidence type="ECO:0000313" key="3">
    <source>
        <dbReference type="Proteomes" id="UP000245431"/>
    </source>
</evidence>
<feature type="domain" description="DUF7146" evidence="1">
    <location>
        <begin position="141"/>
        <end position="248"/>
    </location>
</feature>
<dbReference type="Proteomes" id="UP000245431">
    <property type="component" value="Chromosome PVE_r2"/>
</dbReference>
<name>A0A1D3K7K0_PSEVE</name>
<dbReference type="InterPro" id="IPR055570">
    <property type="entry name" value="DUF7146"/>
</dbReference>
<accession>A0A1D3K7K0</accession>
<dbReference type="Pfam" id="PF23639">
    <property type="entry name" value="DUF7146"/>
    <property type="match status" value="1"/>
</dbReference>
<evidence type="ECO:0000259" key="1">
    <source>
        <dbReference type="Pfam" id="PF23639"/>
    </source>
</evidence>
<sequence>MSDSKKRPPLKDEVADIVERAGGWLNVIERVAPSLAPAVRHHGHGVDCPFPERHREGGGRDSFRFSEKSDHEGRAICSCNQDGWSQFDLLIQAGVGSNFVDVCQEIKRAFGGGIEAYKAKEAPAPQRQRPRSTAEENAIKAASMRQIVKDLLPLGHPDAAVGRLYFRRRGIPLNKAIGDVKFHPALPYYRTRVENKVRIKELVGRFPAIVSAFRNGQGRVMNLHRIFLSQDGFKLDHPLVLKPKKVCSGLDNWSKTPVAVATVPECRTLHICEGVEKGWALHLVTGESVRAANSCTSLPGLYVNRDEYDDVVLWADHDPYNEVSEKHGAGQTYMFKLFIELMRAGFRVCLMIPDTNPTKEAKGPDWEDITVNEKVLEMPLTERFDYLRTRALEGGVFTPTGHVKKISHESFLAESKVA</sequence>
<organism evidence="2 3">
    <name type="scientific">Pseudomonas veronii 1YdBTEX2</name>
    <dbReference type="NCBI Taxonomy" id="1295141"/>
    <lineage>
        <taxon>Bacteria</taxon>
        <taxon>Pseudomonadati</taxon>
        <taxon>Pseudomonadota</taxon>
        <taxon>Gammaproteobacteria</taxon>
        <taxon>Pseudomonadales</taxon>
        <taxon>Pseudomonadaceae</taxon>
        <taxon>Pseudomonas</taxon>
    </lineage>
</organism>